<name>A0AAE3SH73_9BACT</name>
<feature type="domain" description="Guanylate cyclase" evidence="2">
    <location>
        <begin position="71"/>
        <end position="200"/>
    </location>
</feature>
<dbReference type="GO" id="GO:0019934">
    <property type="term" value="P:cGMP-mediated signaling"/>
    <property type="evidence" value="ECO:0007669"/>
    <property type="project" value="TreeGrafter"/>
</dbReference>
<reference evidence="3" key="1">
    <citation type="submission" date="2022-10" db="EMBL/GenBank/DDBJ databases">
        <authorList>
            <person name="Yu W.X."/>
        </authorList>
    </citation>
    <scope>NUCLEOTIDE SEQUENCE</scope>
    <source>
        <strain evidence="3">AAT</strain>
    </source>
</reference>
<dbReference type="GO" id="GO:0004383">
    <property type="term" value="F:guanylate cyclase activity"/>
    <property type="evidence" value="ECO:0007669"/>
    <property type="project" value="TreeGrafter"/>
</dbReference>
<comment type="caution">
    <text evidence="3">The sequence shown here is derived from an EMBL/GenBank/DDBJ whole genome shotgun (WGS) entry which is preliminary data.</text>
</comment>
<dbReference type="RefSeq" id="WP_301192617.1">
    <property type="nucleotide sequence ID" value="NZ_JAPDPJ010000080.1"/>
</dbReference>
<dbReference type="Gene3D" id="3.30.70.1230">
    <property type="entry name" value="Nucleotide cyclase"/>
    <property type="match status" value="1"/>
</dbReference>
<gene>
    <name evidence="3" type="ORF">OM075_21525</name>
</gene>
<evidence type="ECO:0000313" key="4">
    <source>
        <dbReference type="Proteomes" id="UP001209229"/>
    </source>
</evidence>
<dbReference type="SMART" id="SM00044">
    <property type="entry name" value="CYCc"/>
    <property type="match status" value="1"/>
</dbReference>
<dbReference type="InterPro" id="IPR006674">
    <property type="entry name" value="HD_domain"/>
</dbReference>
<dbReference type="CDD" id="cd07302">
    <property type="entry name" value="CHD"/>
    <property type="match status" value="1"/>
</dbReference>
<proteinExistence type="predicted"/>
<dbReference type="PROSITE" id="PS50125">
    <property type="entry name" value="GUANYLATE_CYCLASE_2"/>
    <property type="match status" value="1"/>
</dbReference>
<dbReference type="CDD" id="cd00077">
    <property type="entry name" value="HDc"/>
    <property type="match status" value="1"/>
</dbReference>
<dbReference type="GO" id="GO:0008074">
    <property type="term" value="C:guanylate cyclase complex, soluble"/>
    <property type="evidence" value="ECO:0007669"/>
    <property type="project" value="TreeGrafter"/>
</dbReference>
<evidence type="ECO:0000313" key="3">
    <source>
        <dbReference type="EMBL" id="MCW3789061.1"/>
    </source>
</evidence>
<dbReference type="GO" id="GO:0004016">
    <property type="term" value="F:adenylate cyclase activity"/>
    <property type="evidence" value="ECO:0007669"/>
    <property type="project" value="UniProtKB-ARBA"/>
</dbReference>
<dbReference type="Proteomes" id="UP001209229">
    <property type="component" value="Unassembled WGS sequence"/>
</dbReference>
<organism evidence="3 4">
    <name type="scientific">Plebeiibacterium sediminum</name>
    <dbReference type="NCBI Taxonomy" id="2992112"/>
    <lineage>
        <taxon>Bacteria</taxon>
        <taxon>Pseudomonadati</taxon>
        <taxon>Bacteroidota</taxon>
        <taxon>Bacteroidia</taxon>
        <taxon>Marinilabiliales</taxon>
        <taxon>Marinilabiliaceae</taxon>
        <taxon>Plebeiibacterium</taxon>
    </lineage>
</organism>
<dbReference type="PANTHER" id="PTHR45655">
    <property type="entry name" value="GUANYLATE CYCLASE SOLUBLE SUBUNIT BETA-2"/>
    <property type="match status" value="1"/>
</dbReference>
<dbReference type="EMBL" id="JAPDPJ010000080">
    <property type="protein sequence ID" value="MCW3789061.1"/>
    <property type="molecule type" value="Genomic_DNA"/>
</dbReference>
<evidence type="ECO:0000259" key="2">
    <source>
        <dbReference type="PROSITE" id="PS50125"/>
    </source>
</evidence>
<dbReference type="AlphaFoldDB" id="A0AAE3SH73"/>
<sequence length="468" mass="53816">MDNIELYIDRISKLANRNKELNREMNEIVSRYNFIQKQNDKYLNLLSNFSFEDEEKKVTPKQKIRRFTRASLLYASVEGFHKLSGHPKAELLMDKLDELQLRMGDIAKKYDIVKIKTVGDVFIYGGGMLEENRTNPIDVILAAQEMQQAAIEINGGEDGTAFWELSIGIHTGPVLAEPTGKKSAPFRLAGDSVNFTSRLGKACKAGSINISAMTYELVKEFFDCSSSGQMPVKYKGIMESFYVDGLLPELIQEGTKRKITKDFHVKYSLIQFLDIQEEVLDMMEQNLPDSLYYHNIKHTIDVVTEVELIGWAEGLSEEEILLLKLAGLFHDSGHVISYDDHEFHGTVLARKMLKKYHYHPDILDRVCSLIMATQFPPEPKNLLEKVICDSDLDYLGRADFIPVSNMLYEELKVRNMIGSYTEWNIKQLTFIRKHQYFTDTAQNLREVNKNKQIERLEKLLSVEANEEE</sequence>
<evidence type="ECO:0000256" key="1">
    <source>
        <dbReference type="SAM" id="Coils"/>
    </source>
</evidence>
<dbReference type="PANTHER" id="PTHR45655:SF13">
    <property type="entry name" value="SOLUBLE GUANYLATE CYCLASE GCY-32-RELATED"/>
    <property type="match status" value="1"/>
</dbReference>
<dbReference type="InterPro" id="IPR001054">
    <property type="entry name" value="A/G_cyclase"/>
</dbReference>
<feature type="coiled-coil region" evidence="1">
    <location>
        <begin position="4"/>
        <end position="38"/>
    </location>
</feature>
<dbReference type="InterPro" id="IPR003607">
    <property type="entry name" value="HD/PDEase_dom"/>
</dbReference>
<keyword evidence="1" id="KW-0175">Coiled coil</keyword>
<dbReference type="Pfam" id="PF00211">
    <property type="entry name" value="Guanylate_cyc"/>
    <property type="match status" value="1"/>
</dbReference>
<dbReference type="Gene3D" id="1.10.3210.10">
    <property type="entry name" value="Hypothetical protein af1432"/>
    <property type="match status" value="1"/>
</dbReference>
<protein>
    <submittedName>
        <fullName evidence="3">HD domain-containing protein</fullName>
    </submittedName>
</protein>
<dbReference type="Pfam" id="PF01966">
    <property type="entry name" value="HD"/>
    <property type="match status" value="1"/>
</dbReference>
<accession>A0AAE3SH73</accession>
<dbReference type="InterPro" id="IPR029787">
    <property type="entry name" value="Nucleotide_cyclase"/>
</dbReference>
<dbReference type="SUPFAM" id="SSF55073">
    <property type="entry name" value="Nucleotide cyclase"/>
    <property type="match status" value="1"/>
</dbReference>
<dbReference type="SUPFAM" id="SSF109604">
    <property type="entry name" value="HD-domain/PDEase-like"/>
    <property type="match status" value="1"/>
</dbReference>
<keyword evidence="4" id="KW-1185">Reference proteome</keyword>
<dbReference type="GO" id="GO:0070482">
    <property type="term" value="P:response to oxygen levels"/>
    <property type="evidence" value="ECO:0007669"/>
    <property type="project" value="TreeGrafter"/>
</dbReference>